<dbReference type="Gene3D" id="2.60.120.380">
    <property type="match status" value="1"/>
</dbReference>
<feature type="region of interest" description="Disordered" evidence="10">
    <location>
        <begin position="703"/>
        <end position="741"/>
    </location>
</feature>
<feature type="compositionally biased region" description="Polar residues" evidence="10">
    <location>
        <begin position="436"/>
        <end position="452"/>
    </location>
</feature>
<evidence type="ECO:0000256" key="10">
    <source>
        <dbReference type="SAM" id="MobiDB-lite"/>
    </source>
</evidence>
<dbReference type="GO" id="GO:0005524">
    <property type="term" value="F:ATP binding"/>
    <property type="evidence" value="ECO:0007669"/>
    <property type="project" value="UniProtKB-UniRule"/>
</dbReference>
<evidence type="ECO:0000256" key="5">
    <source>
        <dbReference type="ARBA" id="ARBA00022777"/>
    </source>
</evidence>
<comment type="caution">
    <text evidence="12">The sequence shown here is derived from an EMBL/GenBank/DDBJ whole genome shotgun (WGS) entry which is preliminary data.</text>
</comment>
<feature type="compositionally biased region" description="Pro residues" evidence="10">
    <location>
        <begin position="712"/>
        <end position="730"/>
    </location>
</feature>
<dbReference type="AlphaFoldDB" id="A0A2N6M9Y3"/>
<reference evidence="12 13" key="1">
    <citation type="submission" date="2017-07" db="EMBL/GenBank/DDBJ databases">
        <title>Genomes of Fischerella (Mastigocladus) sp. strains.</title>
        <authorList>
            <person name="Miller S.R."/>
        </authorList>
    </citation>
    <scope>NUCLEOTIDE SEQUENCE [LARGE SCALE GENOMIC DNA]</scope>
    <source>
        <strain evidence="12 13">CCMEE 5330</strain>
    </source>
</reference>
<feature type="compositionally biased region" description="Low complexity" evidence="10">
    <location>
        <begin position="731"/>
        <end position="741"/>
    </location>
</feature>
<protein>
    <recommendedName>
        <fullName evidence="1">non-specific serine/threonine protein kinase</fullName>
        <ecNumber evidence="1">2.7.11.1</ecNumber>
    </recommendedName>
</protein>
<dbReference type="SUPFAM" id="SSF56112">
    <property type="entry name" value="Protein kinase-like (PK-like)"/>
    <property type="match status" value="1"/>
</dbReference>
<accession>A0A2N6M9Y3</accession>
<evidence type="ECO:0000256" key="1">
    <source>
        <dbReference type="ARBA" id="ARBA00012513"/>
    </source>
</evidence>
<dbReference type="EC" id="2.7.11.1" evidence="1"/>
<dbReference type="InterPro" id="IPR000719">
    <property type="entry name" value="Prot_kinase_dom"/>
</dbReference>
<keyword evidence="4 9" id="KW-0547">Nucleotide-binding</keyword>
<feature type="compositionally biased region" description="Pro residues" evidence="10">
    <location>
        <begin position="360"/>
        <end position="375"/>
    </location>
</feature>
<sequence>MNVYCSKGHENPPGCRFCLHCGEKLDAANQGIQPGQTLGDRYLVVRQIGQGGFGRTYLAEDINRFRELCVLKEFSPQVQTAYVLKKAEELFQREATVLYKLQHPQIPRFRELFRSNFDGKEYLFLVQDYVEGQTYRSLLDERLQKGLRFTESEVTQLLLQILPVLEYIHSLGVIHRDISPDNLMLRKPPQTPSYQGGAKGRYPYQGGTQGGYPYQGGTEEGLNHYSEGTEEGLPVLIDFGGVKQVAAAVVSQYYQPNAAAVTPPATLLGKFGYAPPEQMQTGLVEPHSDLYALAATALVLLTGKQPSELIDDYTLAWQWRREINLSPTLGAVLDKMLLPVPLQRYQSARQVLQALNPSPATYPPTQPPAPVPNPPTTATLAVAPSSPTPHTSPTPSPTWWTPEKIILVFLLLTTSAVVAVWGANTLLSLRFDDSSDGSTPQPTPTFSHTQQPLDPLAKYSPAERARKERLRDRRQRLGIDENFYVSLVNQVFWENNASLQRRSLTDEPEDTQLRAQWDKTAEQLLQKLTLLSSESRKKLGTYGGGDRDRWKVEVNKLNVSSRALYDLGDAAFFQQFPEQESKNFIDQPIGQVWHAFVADKLSAILARSAFGKINFDPNTTTKTVNGNLKSSAGKVFIADLRQNQLMEVKLAANTQVLWSIYSPTGKYLFLEDSQKRSWSGELPESGFYEFVVVSRSSQPLSYQLTLNVENPTPTPSPTPTDTPTSEPTPTPTSSDTATPTP</sequence>
<feature type="compositionally biased region" description="Pro residues" evidence="10">
    <location>
        <begin position="386"/>
        <end position="396"/>
    </location>
</feature>
<gene>
    <name evidence="12" type="ORF">CEN41_12665</name>
</gene>
<evidence type="ECO:0000256" key="3">
    <source>
        <dbReference type="ARBA" id="ARBA00022679"/>
    </source>
</evidence>
<evidence type="ECO:0000256" key="4">
    <source>
        <dbReference type="ARBA" id="ARBA00022741"/>
    </source>
</evidence>
<dbReference type="RefSeq" id="WP_102206994.1">
    <property type="nucleotide sequence ID" value="NZ_NMQI01000282.1"/>
</dbReference>
<dbReference type="InterPro" id="IPR017441">
    <property type="entry name" value="Protein_kinase_ATP_BS"/>
</dbReference>
<organism evidence="12 13">
    <name type="scientific">Fischerella thermalis CCMEE 5330</name>
    <dbReference type="NCBI Taxonomy" id="2019670"/>
    <lineage>
        <taxon>Bacteria</taxon>
        <taxon>Bacillati</taxon>
        <taxon>Cyanobacteriota</taxon>
        <taxon>Cyanophyceae</taxon>
        <taxon>Nostocales</taxon>
        <taxon>Hapalosiphonaceae</taxon>
        <taxon>Fischerella</taxon>
    </lineage>
</organism>
<keyword evidence="3" id="KW-0808">Transferase</keyword>
<feature type="region of interest" description="Disordered" evidence="10">
    <location>
        <begin position="356"/>
        <end position="397"/>
    </location>
</feature>
<dbReference type="Proteomes" id="UP000234966">
    <property type="component" value="Unassembled WGS sequence"/>
</dbReference>
<evidence type="ECO:0000256" key="9">
    <source>
        <dbReference type="PROSITE-ProRule" id="PRU10141"/>
    </source>
</evidence>
<dbReference type="InterPro" id="IPR008266">
    <property type="entry name" value="Tyr_kinase_AS"/>
</dbReference>
<keyword evidence="5 12" id="KW-0418">Kinase</keyword>
<evidence type="ECO:0000256" key="8">
    <source>
        <dbReference type="ARBA" id="ARBA00048679"/>
    </source>
</evidence>
<dbReference type="Gene3D" id="3.30.200.20">
    <property type="entry name" value="Phosphorylase Kinase, domain 1"/>
    <property type="match status" value="1"/>
</dbReference>
<dbReference type="PROSITE" id="PS50011">
    <property type="entry name" value="PROTEIN_KINASE_DOM"/>
    <property type="match status" value="1"/>
</dbReference>
<dbReference type="PROSITE" id="PS00107">
    <property type="entry name" value="PROTEIN_KINASE_ATP"/>
    <property type="match status" value="1"/>
</dbReference>
<dbReference type="PANTHER" id="PTHR24363">
    <property type="entry name" value="SERINE/THREONINE PROTEIN KINASE"/>
    <property type="match status" value="1"/>
</dbReference>
<dbReference type="GO" id="GO:0004674">
    <property type="term" value="F:protein serine/threonine kinase activity"/>
    <property type="evidence" value="ECO:0007669"/>
    <property type="project" value="UniProtKB-KW"/>
</dbReference>
<feature type="domain" description="Protein kinase" evidence="11">
    <location>
        <begin position="42"/>
        <end position="356"/>
    </location>
</feature>
<feature type="binding site" evidence="9">
    <location>
        <position position="72"/>
    </location>
    <ligand>
        <name>ATP</name>
        <dbReference type="ChEBI" id="CHEBI:30616"/>
    </ligand>
</feature>
<evidence type="ECO:0000256" key="2">
    <source>
        <dbReference type="ARBA" id="ARBA00022527"/>
    </source>
</evidence>
<comment type="catalytic activity">
    <reaction evidence="7">
        <text>L-threonyl-[protein] + ATP = O-phospho-L-threonyl-[protein] + ADP + H(+)</text>
        <dbReference type="Rhea" id="RHEA:46608"/>
        <dbReference type="Rhea" id="RHEA-COMP:11060"/>
        <dbReference type="Rhea" id="RHEA-COMP:11605"/>
        <dbReference type="ChEBI" id="CHEBI:15378"/>
        <dbReference type="ChEBI" id="CHEBI:30013"/>
        <dbReference type="ChEBI" id="CHEBI:30616"/>
        <dbReference type="ChEBI" id="CHEBI:61977"/>
        <dbReference type="ChEBI" id="CHEBI:456216"/>
        <dbReference type="EC" id="2.7.11.1"/>
    </reaction>
</comment>
<proteinExistence type="predicted"/>
<dbReference type="Pfam" id="PF00069">
    <property type="entry name" value="Pkinase"/>
    <property type="match status" value="1"/>
</dbReference>
<dbReference type="Gene3D" id="1.10.510.10">
    <property type="entry name" value="Transferase(Phosphotransferase) domain 1"/>
    <property type="match status" value="1"/>
</dbReference>
<dbReference type="EMBL" id="NMQI01000282">
    <property type="protein sequence ID" value="PMB43581.1"/>
    <property type="molecule type" value="Genomic_DNA"/>
</dbReference>
<feature type="region of interest" description="Disordered" evidence="10">
    <location>
        <begin position="433"/>
        <end position="469"/>
    </location>
</feature>
<name>A0A2N6M9Y3_9CYAN</name>
<evidence type="ECO:0000313" key="13">
    <source>
        <dbReference type="Proteomes" id="UP000234966"/>
    </source>
</evidence>
<evidence type="ECO:0000256" key="7">
    <source>
        <dbReference type="ARBA" id="ARBA00047899"/>
    </source>
</evidence>
<dbReference type="PANTHER" id="PTHR24363:SF0">
    <property type="entry name" value="SERINE_THREONINE KINASE LIKE DOMAIN CONTAINING 1"/>
    <property type="match status" value="1"/>
</dbReference>
<evidence type="ECO:0000259" key="11">
    <source>
        <dbReference type="PROSITE" id="PS50011"/>
    </source>
</evidence>
<dbReference type="InterPro" id="IPR011009">
    <property type="entry name" value="Kinase-like_dom_sf"/>
</dbReference>
<dbReference type="CDD" id="cd14014">
    <property type="entry name" value="STKc_PknB_like"/>
    <property type="match status" value="1"/>
</dbReference>
<feature type="compositionally biased region" description="Low complexity" evidence="10">
    <location>
        <begin position="376"/>
        <end position="385"/>
    </location>
</feature>
<dbReference type="PROSITE" id="PS00109">
    <property type="entry name" value="PROTEIN_KINASE_TYR"/>
    <property type="match status" value="1"/>
</dbReference>
<keyword evidence="6 9" id="KW-0067">ATP-binding</keyword>
<comment type="catalytic activity">
    <reaction evidence="8">
        <text>L-seryl-[protein] + ATP = O-phospho-L-seryl-[protein] + ADP + H(+)</text>
        <dbReference type="Rhea" id="RHEA:17989"/>
        <dbReference type="Rhea" id="RHEA-COMP:9863"/>
        <dbReference type="Rhea" id="RHEA-COMP:11604"/>
        <dbReference type="ChEBI" id="CHEBI:15378"/>
        <dbReference type="ChEBI" id="CHEBI:29999"/>
        <dbReference type="ChEBI" id="CHEBI:30616"/>
        <dbReference type="ChEBI" id="CHEBI:83421"/>
        <dbReference type="ChEBI" id="CHEBI:456216"/>
        <dbReference type="EC" id="2.7.11.1"/>
    </reaction>
</comment>
<evidence type="ECO:0000313" key="12">
    <source>
        <dbReference type="EMBL" id="PMB43581.1"/>
    </source>
</evidence>
<keyword evidence="2 12" id="KW-0723">Serine/threonine-protein kinase</keyword>
<evidence type="ECO:0000256" key="6">
    <source>
        <dbReference type="ARBA" id="ARBA00022840"/>
    </source>
</evidence>